<evidence type="ECO:0000313" key="1">
    <source>
        <dbReference type="EMBL" id="KIX85201.1"/>
    </source>
</evidence>
<keyword evidence="2" id="KW-1185">Reference proteome</keyword>
<gene>
    <name evidence="1" type="ORF">J120_02610</name>
</gene>
<evidence type="ECO:0000313" key="2">
    <source>
        <dbReference type="Proteomes" id="UP000032214"/>
    </source>
</evidence>
<dbReference type="EMBL" id="ARQD01000002">
    <property type="protein sequence ID" value="KIX85201.1"/>
    <property type="molecule type" value="Genomic_DNA"/>
</dbReference>
<sequence>MKMYISILVMVPFNIMATNFRGTSQEYKSYQWPERVIDVPVFRQTGQQAIFPEVVVPNNSLLADYQSMDEDIQYILQEKVLYDEGYLGYTDKYANVGENYADI</sequence>
<dbReference type="AlphaFoldDB" id="A0A0D2JDX1"/>
<dbReference type="Proteomes" id="UP000032214">
    <property type="component" value="Unassembled WGS sequence"/>
</dbReference>
<name>A0A0D2JDX1_9BACT</name>
<protein>
    <submittedName>
        <fullName evidence="1">Uncharacterized protein</fullName>
    </submittedName>
</protein>
<dbReference type="STRING" id="1306947.J120_02610"/>
<reference evidence="1 2" key="1">
    <citation type="journal article" date="2013" name="Proc. Natl. Acad. Sci. U.S.A.">
        <title>Candidate phylum TM6 genome recovered from a hospital sink biofilm provides genomic insights into this uncultivated phylum.</title>
        <authorList>
            <person name="McLean J.S."/>
            <person name="Lombardo M.J."/>
            <person name="Badger J.H."/>
            <person name="Edlund A."/>
            <person name="Novotny M."/>
            <person name="Yee-Greenbaum J."/>
            <person name="Vyahhi N."/>
            <person name="Hall A.P."/>
            <person name="Yang Y."/>
            <person name="Dupont C.L."/>
            <person name="Ziegler M.G."/>
            <person name="Chitsaz H."/>
            <person name="Allen A.E."/>
            <person name="Yooseph S."/>
            <person name="Tesler G."/>
            <person name="Pevzner P.A."/>
            <person name="Friedman R.M."/>
            <person name="Nealson K.H."/>
            <person name="Venter J.C."/>
            <person name="Lasken R.S."/>
        </authorList>
    </citation>
    <scope>NUCLEOTIDE SEQUENCE [LARGE SCALE GENOMIC DNA]</scope>
    <source>
        <strain evidence="1 2">TM6SC1</strain>
    </source>
</reference>
<comment type="caution">
    <text evidence="1">The sequence shown here is derived from an EMBL/GenBank/DDBJ whole genome shotgun (WGS) entry which is preliminary data.</text>
</comment>
<accession>A0A0D2JDX1</accession>
<organism evidence="1 2">
    <name type="scientific">candidate division TM6 bacterium JCVI TM6SC1</name>
    <dbReference type="NCBI Taxonomy" id="1306947"/>
    <lineage>
        <taxon>Bacteria</taxon>
        <taxon>Candidatus Babelota</taxon>
        <taxon>Vermiphilus</taxon>
    </lineage>
</organism>
<proteinExistence type="predicted"/>